<dbReference type="Gene3D" id="2.40.128.110">
    <property type="entry name" value="Lipid/polyisoprenoid-binding, YceI-like"/>
    <property type="match status" value="1"/>
</dbReference>
<evidence type="ECO:0000256" key="1">
    <source>
        <dbReference type="SAM" id="SignalP"/>
    </source>
</evidence>
<feature type="domain" description="Lipid/polyisoprenoid-binding YceI-like" evidence="2">
    <location>
        <begin position="24"/>
        <end position="193"/>
    </location>
</feature>
<feature type="signal peptide" evidence="1">
    <location>
        <begin position="1"/>
        <end position="22"/>
    </location>
</feature>
<comment type="caution">
    <text evidence="3">The sequence shown here is derived from an EMBL/GenBank/DDBJ whole genome shotgun (WGS) entry which is preliminary data.</text>
</comment>
<dbReference type="AlphaFoldDB" id="A0A2M9XH97"/>
<protein>
    <recommendedName>
        <fullName evidence="2">Lipid/polyisoprenoid-binding YceI-like domain-containing protein</fullName>
    </recommendedName>
</protein>
<sequence length="195" mass="21230">MKTKLYLIPSLLVLLTFGSLQAGNFKLDNAHTGVGFKIKHLTISNVSGSFKDFSGKFGYDEATGTLTDLDVTIKAASIHTNDEKRDGHLKGKDFFNVEDHPSLTFKAKKATVKKGGVSKIQGELTIKGVTKPITLEVKFAGSAKDPWGNTHLGFEAETKIKRADFDIAWNKPLEKGGLLIGEEVSIRIEGEALPE</sequence>
<keyword evidence="4" id="KW-1185">Reference proteome</keyword>
<dbReference type="OrthoDB" id="9811006at2"/>
<accession>A0A2M9XH97</accession>
<dbReference type="RefSeq" id="WP_100705732.1">
    <property type="nucleotide sequence ID" value="NZ_NPDL01000002.1"/>
</dbReference>
<dbReference type="SMART" id="SM00867">
    <property type="entry name" value="YceI"/>
    <property type="match status" value="1"/>
</dbReference>
<dbReference type="PANTHER" id="PTHR34406">
    <property type="entry name" value="PROTEIN YCEI"/>
    <property type="match status" value="1"/>
</dbReference>
<evidence type="ECO:0000313" key="4">
    <source>
        <dbReference type="Proteomes" id="UP000232196"/>
    </source>
</evidence>
<dbReference type="InterPro" id="IPR036761">
    <property type="entry name" value="TTHA0802/YceI-like_sf"/>
</dbReference>
<organism evidence="3 4">
    <name type="scientific">Leptospira hartskeerlii</name>
    <dbReference type="NCBI Taxonomy" id="2023177"/>
    <lineage>
        <taxon>Bacteria</taxon>
        <taxon>Pseudomonadati</taxon>
        <taxon>Spirochaetota</taxon>
        <taxon>Spirochaetia</taxon>
        <taxon>Leptospirales</taxon>
        <taxon>Leptospiraceae</taxon>
        <taxon>Leptospira</taxon>
    </lineage>
</organism>
<dbReference type="InterPro" id="IPR007372">
    <property type="entry name" value="Lipid/polyisoprenoid-bd_YceI"/>
</dbReference>
<name>A0A2M9XH97_9LEPT</name>
<proteinExistence type="predicted"/>
<keyword evidence="1" id="KW-0732">Signal</keyword>
<reference evidence="3 4" key="1">
    <citation type="submission" date="2017-07" db="EMBL/GenBank/DDBJ databases">
        <title>Leptospira spp. isolated from tropical soils.</title>
        <authorList>
            <person name="Thibeaux R."/>
            <person name="Iraola G."/>
            <person name="Ferres I."/>
            <person name="Bierque E."/>
            <person name="Girault D."/>
            <person name="Soupe-Gilbert M.-E."/>
            <person name="Picardeau M."/>
            <person name="Goarant C."/>
        </authorList>
    </citation>
    <scope>NUCLEOTIDE SEQUENCE [LARGE SCALE GENOMIC DNA]</scope>
    <source>
        <strain evidence="3 4">MCA1-C-A1</strain>
    </source>
</reference>
<evidence type="ECO:0000313" key="3">
    <source>
        <dbReference type="EMBL" id="PJZ26942.1"/>
    </source>
</evidence>
<dbReference type="EMBL" id="NPDN01000002">
    <property type="protein sequence ID" value="PJZ26942.1"/>
    <property type="molecule type" value="Genomic_DNA"/>
</dbReference>
<dbReference type="SUPFAM" id="SSF101874">
    <property type="entry name" value="YceI-like"/>
    <property type="match status" value="1"/>
</dbReference>
<dbReference type="Proteomes" id="UP000232196">
    <property type="component" value="Unassembled WGS sequence"/>
</dbReference>
<dbReference type="Pfam" id="PF04264">
    <property type="entry name" value="YceI"/>
    <property type="match status" value="1"/>
</dbReference>
<feature type="chain" id="PRO_5014644298" description="Lipid/polyisoprenoid-binding YceI-like domain-containing protein" evidence="1">
    <location>
        <begin position="23"/>
        <end position="195"/>
    </location>
</feature>
<evidence type="ECO:0000259" key="2">
    <source>
        <dbReference type="SMART" id="SM00867"/>
    </source>
</evidence>
<gene>
    <name evidence="3" type="ORF">CH357_05540</name>
</gene>
<dbReference type="PANTHER" id="PTHR34406:SF1">
    <property type="entry name" value="PROTEIN YCEI"/>
    <property type="match status" value="1"/>
</dbReference>